<evidence type="ECO:0000259" key="6">
    <source>
        <dbReference type="Pfam" id="PF02465"/>
    </source>
</evidence>
<keyword evidence="5" id="KW-0964">Secreted</keyword>
<comment type="subunit">
    <text evidence="2 5">Homopentamer.</text>
</comment>
<dbReference type="Pfam" id="PF07195">
    <property type="entry name" value="FliD_C"/>
    <property type="match status" value="1"/>
</dbReference>
<dbReference type="GO" id="GO:0007155">
    <property type="term" value="P:cell adhesion"/>
    <property type="evidence" value="ECO:0007669"/>
    <property type="project" value="InterPro"/>
</dbReference>
<keyword evidence="8" id="KW-0282">Flagellum</keyword>
<keyword evidence="8" id="KW-0966">Cell projection</keyword>
<dbReference type="AlphaFoldDB" id="A0A919YIE7"/>
<organism evidence="8 9">
    <name type="scientific">Paenibacillus azoreducens</name>
    <dbReference type="NCBI Taxonomy" id="116718"/>
    <lineage>
        <taxon>Bacteria</taxon>
        <taxon>Bacillati</taxon>
        <taxon>Bacillota</taxon>
        <taxon>Bacilli</taxon>
        <taxon>Bacillales</taxon>
        <taxon>Paenibacillaceae</taxon>
        <taxon>Paenibacillus</taxon>
    </lineage>
</organism>
<accession>A0A919YIE7</accession>
<evidence type="ECO:0000313" key="8">
    <source>
        <dbReference type="EMBL" id="GIO48907.1"/>
    </source>
</evidence>
<dbReference type="PANTHER" id="PTHR30288">
    <property type="entry name" value="FLAGELLAR CAP/ASSEMBLY PROTEIN FLID"/>
    <property type="match status" value="1"/>
</dbReference>
<keyword evidence="8" id="KW-0969">Cilium</keyword>
<evidence type="ECO:0000256" key="2">
    <source>
        <dbReference type="ARBA" id="ARBA00011255"/>
    </source>
</evidence>
<proteinExistence type="inferred from homology"/>
<dbReference type="PANTHER" id="PTHR30288:SF0">
    <property type="entry name" value="FLAGELLAR HOOK-ASSOCIATED PROTEIN 2"/>
    <property type="match status" value="1"/>
</dbReference>
<dbReference type="GO" id="GO:0009421">
    <property type="term" value="C:bacterial-type flagellum filament cap"/>
    <property type="evidence" value="ECO:0007669"/>
    <property type="project" value="InterPro"/>
</dbReference>
<dbReference type="Pfam" id="PF02465">
    <property type="entry name" value="FliD_N"/>
    <property type="match status" value="1"/>
</dbReference>
<reference evidence="8 9" key="1">
    <citation type="submission" date="2021-03" db="EMBL/GenBank/DDBJ databases">
        <title>Antimicrobial resistance genes in bacteria isolated from Japanese honey, and their potential for conferring macrolide and lincosamide resistance in the American foulbrood pathogen Paenibacillus larvae.</title>
        <authorList>
            <person name="Okamoto M."/>
            <person name="Kumagai M."/>
            <person name="Kanamori H."/>
            <person name="Takamatsu D."/>
        </authorList>
    </citation>
    <scope>NUCLEOTIDE SEQUENCE [LARGE SCALE GENOMIC DNA]</scope>
    <source>
        <strain evidence="8 9">J34TS1</strain>
    </source>
</reference>
<evidence type="ECO:0000259" key="7">
    <source>
        <dbReference type="Pfam" id="PF07195"/>
    </source>
</evidence>
<dbReference type="GO" id="GO:0005576">
    <property type="term" value="C:extracellular region"/>
    <property type="evidence" value="ECO:0007669"/>
    <property type="project" value="UniProtKB-SubCell"/>
</dbReference>
<dbReference type="InterPro" id="IPR010809">
    <property type="entry name" value="FliD_C"/>
</dbReference>
<comment type="function">
    <text evidence="5">Required for morphogenesis and for the elongation of the flagellar filament by facilitating polymerization of the flagellin monomers at the tip of growing filament. Forms a capping structure, which prevents flagellin subunits (transported through the central channel of the flagellum) from leaking out without polymerization at the distal end.</text>
</comment>
<gene>
    <name evidence="8" type="primary">fliD</name>
    <name evidence="8" type="ORF">J34TS1_36720</name>
</gene>
<dbReference type="InterPro" id="IPR003481">
    <property type="entry name" value="FliD_N"/>
</dbReference>
<evidence type="ECO:0000256" key="5">
    <source>
        <dbReference type="RuleBase" id="RU362066"/>
    </source>
</evidence>
<evidence type="ECO:0000313" key="9">
    <source>
        <dbReference type="Proteomes" id="UP000682811"/>
    </source>
</evidence>
<evidence type="ECO:0000256" key="4">
    <source>
        <dbReference type="ARBA" id="ARBA00023143"/>
    </source>
</evidence>
<dbReference type="InterPro" id="IPR040026">
    <property type="entry name" value="FliD"/>
</dbReference>
<protein>
    <recommendedName>
        <fullName evidence="5">Flagellar hook-associated protein 2</fullName>
        <shortName evidence="5">HAP2</shortName>
    </recommendedName>
    <alternativeName>
        <fullName evidence="5">Flagellar cap protein</fullName>
    </alternativeName>
</protein>
<keyword evidence="9" id="KW-1185">Reference proteome</keyword>
<dbReference type="GO" id="GO:0071973">
    <property type="term" value="P:bacterial-type flagellum-dependent cell motility"/>
    <property type="evidence" value="ECO:0007669"/>
    <property type="project" value="TreeGrafter"/>
</dbReference>
<comment type="subcellular location">
    <subcellularLocation>
        <location evidence="5">Secreted</location>
    </subcellularLocation>
    <subcellularLocation>
        <location evidence="5">Bacterial flagellum</location>
    </subcellularLocation>
</comment>
<name>A0A919YIE7_9BACL</name>
<feature type="domain" description="Flagellar hook-associated protein 2 N-terminal" evidence="6">
    <location>
        <begin position="8"/>
        <end position="104"/>
    </location>
</feature>
<keyword evidence="3" id="KW-0175">Coiled coil</keyword>
<dbReference type="RefSeq" id="WP_212979509.1">
    <property type="nucleotide sequence ID" value="NZ_AP025343.1"/>
</dbReference>
<dbReference type="Proteomes" id="UP000682811">
    <property type="component" value="Unassembled WGS sequence"/>
</dbReference>
<evidence type="ECO:0000256" key="3">
    <source>
        <dbReference type="ARBA" id="ARBA00023054"/>
    </source>
</evidence>
<feature type="domain" description="Flagellar hook-associated protein 2 C-terminal" evidence="7">
    <location>
        <begin position="218"/>
        <end position="486"/>
    </location>
</feature>
<dbReference type="GO" id="GO:0009424">
    <property type="term" value="C:bacterial-type flagellum hook"/>
    <property type="evidence" value="ECO:0007669"/>
    <property type="project" value="UniProtKB-UniRule"/>
</dbReference>
<sequence>MRISGLASGMDVDSMVQQLMKANRVPLDKLNQKKQTLEWKRDSYRTINSQLVDFRNNKLTAYRKSEALNVFKAEVSGDDKAISVKATTNANRVPMEVKVESLATQFTYGGETPVAANANAKMTLDQLQPGGPDKYTLSVSRGPNDPNKVDFEFSKNESIGSVIRKINSELKANVTASFDEATGKFSIASNEYGSKALQLDGSDFLNAMKIDPTKPSGGDKAKATINGNPMEFNSNKNTINGVEITFLAPSKQGEVSKITTKTDSDKIFETITSFIKDYNSVLDALNKKVDEQRYRDYTPLTDEQKKAMKEDEVKLWNEKAQSGLLKNDEILRSAIASLRQPVVTASVTGSTMKLSGIGITTGEWFEGGKLSISDPDKLRKAIEEHPDEVIELFTGTGVSSPSQPKGFFNDLYDGLDKPLKMLADRAGTNRYSADISVKFNEQSIMGKELTSLKDNIKVMTKKLTEMEKKYYTQFNAMETAMNKLNSQSASLANFGMK</sequence>
<evidence type="ECO:0000256" key="1">
    <source>
        <dbReference type="ARBA" id="ARBA00009764"/>
    </source>
</evidence>
<dbReference type="EMBL" id="BORT01000017">
    <property type="protein sequence ID" value="GIO48907.1"/>
    <property type="molecule type" value="Genomic_DNA"/>
</dbReference>
<comment type="caution">
    <text evidence="8">The sequence shown here is derived from an EMBL/GenBank/DDBJ whole genome shotgun (WGS) entry which is preliminary data.</text>
</comment>
<comment type="similarity">
    <text evidence="1 5">Belongs to the FliD family.</text>
</comment>
<keyword evidence="4 5" id="KW-0975">Bacterial flagellum</keyword>